<gene>
    <name evidence="2" type="ORF">SIL87_18725</name>
</gene>
<evidence type="ECO:0000256" key="1">
    <source>
        <dbReference type="SAM" id="Phobius"/>
    </source>
</evidence>
<keyword evidence="1" id="KW-1133">Transmembrane helix</keyword>
<dbReference type="AlphaFoldDB" id="A0AAW9DVP9"/>
<dbReference type="EMBL" id="JAWXYB010000018">
    <property type="protein sequence ID" value="MDX5932790.1"/>
    <property type="molecule type" value="Genomic_DNA"/>
</dbReference>
<accession>A0AAW9DVP9</accession>
<feature type="transmembrane region" description="Helical" evidence="1">
    <location>
        <begin position="89"/>
        <end position="108"/>
    </location>
</feature>
<evidence type="ECO:0000313" key="3">
    <source>
        <dbReference type="Proteomes" id="UP001279553"/>
    </source>
</evidence>
<dbReference type="InterPro" id="IPR018692">
    <property type="entry name" value="DUF2189"/>
</dbReference>
<feature type="transmembrane region" description="Helical" evidence="1">
    <location>
        <begin position="239"/>
        <end position="268"/>
    </location>
</feature>
<dbReference type="Proteomes" id="UP001279553">
    <property type="component" value="Unassembled WGS sequence"/>
</dbReference>
<protein>
    <submittedName>
        <fullName evidence="2">DUF2189 domain-containing protein</fullName>
    </submittedName>
</protein>
<dbReference type="RefSeq" id="WP_319615641.1">
    <property type="nucleotide sequence ID" value="NZ_JAWXYB010000018.1"/>
</dbReference>
<evidence type="ECO:0000313" key="2">
    <source>
        <dbReference type="EMBL" id="MDX5932790.1"/>
    </source>
</evidence>
<sequence>MSSTSMPDRHVMAGAESVPRRAVGTPLRSVVQQRFEIGRLTPNDIRYALSQGYADLRACRTDMTTMAILYPLAAIFIAGVFAVQGLLPFVFPICAGFALIGPMATLWFTALSRQREIAGAVDAASAAAVFDTPRLDAIQRLGLTLVLLYLVWVGAAWGIYANTLGASSAMAGASFLARVFETGAGQSLIVIGCAVGALFAVVTLALSFVAFALVLDRDVSASRAMATSLRVAARNPVPVLGWGAVVVAALVLGALPGLLGLAVVLPLLGHASWHLYRRALPDTARHPV</sequence>
<comment type="caution">
    <text evidence="2">The sequence shown here is derived from an EMBL/GenBank/DDBJ whole genome shotgun (WGS) entry which is preliminary data.</text>
</comment>
<name>A0AAW9DVP9_ACIAO</name>
<keyword evidence="3" id="KW-1185">Reference proteome</keyword>
<feature type="transmembrane region" description="Helical" evidence="1">
    <location>
        <begin position="141"/>
        <end position="160"/>
    </location>
</feature>
<organism evidence="2 3">
    <name type="scientific">Acidiphilium acidophilum</name>
    <name type="common">Thiobacillus acidophilus</name>
    <dbReference type="NCBI Taxonomy" id="76588"/>
    <lineage>
        <taxon>Bacteria</taxon>
        <taxon>Pseudomonadati</taxon>
        <taxon>Pseudomonadota</taxon>
        <taxon>Alphaproteobacteria</taxon>
        <taxon>Acetobacterales</taxon>
        <taxon>Acidocellaceae</taxon>
        <taxon>Acidiphilium</taxon>
    </lineage>
</organism>
<reference evidence="2 3" key="1">
    <citation type="submission" date="2023-11" db="EMBL/GenBank/DDBJ databases">
        <title>MicrobeMod: A computational toolkit for identifying prokaryotic methylation and restriction-modification with nanopore sequencing.</title>
        <authorList>
            <person name="Crits-Christoph A."/>
            <person name="Kang S.C."/>
            <person name="Lee H."/>
            <person name="Ostrov N."/>
        </authorList>
    </citation>
    <scope>NUCLEOTIDE SEQUENCE [LARGE SCALE GENOMIC DNA]</scope>
    <source>
        <strain evidence="2 3">DSMZ 700</strain>
    </source>
</reference>
<proteinExistence type="predicted"/>
<feature type="transmembrane region" description="Helical" evidence="1">
    <location>
        <begin position="188"/>
        <end position="215"/>
    </location>
</feature>
<keyword evidence="1" id="KW-0472">Membrane</keyword>
<dbReference type="Pfam" id="PF09955">
    <property type="entry name" value="DUF2189"/>
    <property type="match status" value="1"/>
</dbReference>
<feature type="transmembrane region" description="Helical" evidence="1">
    <location>
        <begin position="67"/>
        <end position="83"/>
    </location>
</feature>
<keyword evidence="1" id="KW-0812">Transmembrane</keyword>